<keyword evidence="3" id="KW-1185">Reference proteome</keyword>
<reference evidence="2 3" key="2">
    <citation type="submission" date="2012-06" db="EMBL/GenBank/DDBJ databases">
        <authorList>
            <person name="Fiebig A."/>
        </authorList>
    </citation>
    <scope>NUCLEOTIDE SEQUENCE [LARGE SCALE GENOMIC DNA]</scope>
    <source>
        <strain evidence="2 3">DFL-43</strain>
    </source>
</reference>
<evidence type="ECO:0000313" key="2">
    <source>
        <dbReference type="EMBL" id="EDQ33719.1"/>
    </source>
</evidence>
<keyword evidence="1" id="KW-0472">Membrane</keyword>
<feature type="transmembrane region" description="Helical" evidence="1">
    <location>
        <begin position="127"/>
        <end position="147"/>
    </location>
</feature>
<dbReference type="RefSeq" id="WP_007196725.1">
    <property type="nucleotide sequence ID" value="NZ_CM002917.1"/>
</dbReference>
<dbReference type="EMBL" id="ABIA03000002">
    <property type="protein sequence ID" value="EDQ33719.1"/>
    <property type="molecule type" value="Genomic_DNA"/>
</dbReference>
<name>A9D3Q4_HOEPD</name>
<feature type="transmembrane region" description="Helical" evidence="1">
    <location>
        <begin position="153"/>
        <end position="172"/>
    </location>
</feature>
<dbReference type="HOGENOM" id="CLU_1413437_0_0_5"/>
<reference evidence="2 3" key="1">
    <citation type="submission" date="2007-10" db="EMBL/GenBank/DDBJ databases">
        <authorList>
            <person name="Wagner-Dobler I."/>
            <person name="Ferriera S."/>
            <person name="Johnson J."/>
            <person name="Kravitz S."/>
            <person name="Beeson K."/>
            <person name="Sutton G."/>
            <person name="Rogers Y.-H."/>
            <person name="Friedman R."/>
            <person name="Frazier M."/>
            <person name="Venter J.C."/>
        </authorList>
    </citation>
    <scope>NUCLEOTIDE SEQUENCE [LARGE SCALE GENOMIC DNA]</scope>
    <source>
        <strain evidence="2 3">DFL-43</strain>
    </source>
</reference>
<evidence type="ECO:0000313" key="3">
    <source>
        <dbReference type="Proteomes" id="UP000004291"/>
    </source>
</evidence>
<accession>A9D3Q4</accession>
<keyword evidence="1" id="KW-1133">Transmembrane helix</keyword>
<dbReference type="AlphaFoldDB" id="A9D3Q4"/>
<dbReference type="OrthoDB" id="8158255at2"/>
<sequence length="192" mass="21325">MKYLLHTRAGEVRMYVRLDEDGVELRDGQLFWSERGRQKSAHLKDLSRVNLKVNFGGRARVVGIMVLWFRDGTTLNIFSADAVGRFDRQRSATYRSFVQDLHDAIPQDCRSRIAFVAGGANNNAARVAGALTLAAAVAAAVAVLWNIEAITTEIVIILGLAGFFLIWPLSRLMSANSGESYRPHRIPENLLP</sequence>
<gene>
    <name evidence="2" type="ORF">HPDFL43_04680</name>
</gene>
<comment type="caution">
    <text evidence="2">The sequence shown here is derived from an EMBL/GenBank/DDBJ whole genome shotgun (WGS) entry which is preliminary data.</text>
</comment>
<dbReference type="Proteomes" id="UP000004291">
    <property type="component" value="Chromosome"/>
</dbReference>
<keyword evidence="1" id="KW-0812">Transmembrane</keyword>
<protein>
    <submittedName>
        <fullName evidence="2">Uncharacterized protein</fullName>
    </submittedName>
</protein>
<proteinExistence type="predicted"/>
<evidence type="ECO:0000256" key="1">
    <source>
        <dbReference type="SAM" id="Phobius"/>
    </source>
</evidence>
<organism evidence="2 3">
    <name type="scientific">Hoeflea phototrophica (strain DSM 17068 / NCIMB 14078 / DFL-43)</name>
    <dbReference type="NCBI Taxonomy" id="411684"/>
    <lineage>
        <taxon>Bacteria</taxon>
        <taxon>Pseudomonadati</taxon>
        <taxon>Pseudomonadota</taxon>
        <taxon>Alphaproteobacteria</taxon>
        <taxon>Hyphomicrobiales</taxon>
        <taxon>Rhizobiaceae</taxon>
        <taxon>Hoeflea</taxon>
    </lineage>
</organism>